<dbReference type="InterPro" id="IPR006015">
    <property type="entry name" value="Universal_stress_UspA"/>
</dbReference>
<gene>
    <name evidence="4" type="ORF">NT6N_23530</name>
</gene>
<accession>A0AAT9FMW3</accession>
<protein>
    <recommendedName>
        <fullName evidence="2">Universal stress protein</fullName>
    </recommendedName>
</protein>
<dbReference type="Gene3D" id="3.40.50.620">
    <property type="entry name" value="HUPs"/>
    <property type="match status" value="1"/>
</dbReference>
<dbReference type="PANTHER" id="PTHR46268">
    <property type="entry name" value="STRESS RESPONSE PROTEIN NHAX"/>
    <property type="match status" value="1"/>
</dbReference>
<dbReference type="PANTHER" id="PTHR46268:SF6">
    <property type="entry name" value="UNIVERSAL STRESS PROTEIN UP12"/>
    <property type="match status" value="1"/>
</dbReference>
<organism evidence="4">
    <name type="scientific">Oceaniferula spumae</name>
    <dbReference type="NCBI Taxonomy" id="2979115"/>
    <lineage>
        <taxon>Bacteria</taxon>
        <taxon>Pseudomonadati</taxon>
        <taxon>Verrucomicrobiota</taxon>
        <taxon>Verrucomicrobiia</taxon>
        <taxon>Verrucomicrobiales</taxon>
        <taxon>Verrucomicrobiaceae</taxon>
        <taxon>Oceaniferula</taxon>
    </lineage>
</organism>
<keyword evidence="2" id="KW-0963">Cytoplasm</keyword>
<evidence type="ECO:0000256" key="2">
    <source>
        <dbReference type="PIRNR" id="PIRNR006276"/>
    </source>
</evidence>
<dbReference type="PIRSF" id="PIRSF006276">
    <property type="entry name" value="UspA"/>
    <property type="match status" value="1"/>
</dbReference>
<sequence length="147" mass="15717">MKTIIAAVDFSDACSAVVDAAVDMAKSHGADLHLIHVVEAQPTYAAYGFTPDEFPALHQVQVESMTRAEIKLRDLADTVHLVGTTTKLLHGQPLHTILEYADELNADLLVLGSHGHGVLGSLFLGSVAEGCVRKAKIPSLIIPVRKD</sequence>
<evidence type="ECO:0000256" key="1">
    <source>
        <dbReference type="ARBA" id="ARBA00008791"/>
    </source>
</evidence>
<dbReference type="AlphaFoldDB" id="A0AAT9FMW3"/>
<dbReference type="GO" id="GO:0005737">
    <property type="term" value="C:cytoplasm"/>
    <property type="evidence" value="ECO:0007669"/>
    <property type="project" value="UniProtKB-SubCell"/>
</dbReference>
<comment type="similarity">
    <text evidence="1 2">Belongs to the universal stress protein A family.</text>
</comment>
<comment type="subcellular location">
    <subcellularLocation>
        <location evidence="2">Cytoplasm</location>
    </subcellularLocation>
</comment>
<dbReference type="InterPro" id="IPR014729">
    <property type="entry name" value="Rossmann-like_a/b/a_fold"/>
</dbReference>
<name>A0AAT9FMW3_9BACT</name>
<feature type="domain" description="UspA" evidence="3">
    <location>
        <begin position="1"/>
        <end position="143"/>
    </location>
</feature>
<evidence type="ECO:0000259" key="3">
    <source>
        <dbReference type="Pfam" id="PF00582"/>
    </source>
</evidence>
<reference evidence="4" key="1">
    <citation type="submission" date="2024-07" db="EMBL/GenBank/DDBJ databases">
        <title>Complete genome sequence of Verrucomicrobiaceae bacterium NT6N.</title>
        <authorList>
            <person name="Huang C."/>
            <person name="Takami H."/>
            <person name="Hamasaki K."/>
        </authorList>
    </citation>
    <scope>NUCLEOTIDE SEQUENCE</scope>
    <source>
        <strain evidence="4">NT6N</strain>
    </source>
</reference>
<dbReference type="SUPFAM" id="SSF52402">
    <property type="entry name" value="Adenine nucleotide alpha hydrolases-like"/>
    <property type="match status" value="1"/>
</dbReference>
<dbReference type="Pfam" id="PF00582">
    <property type="entry name" value="Usp"/>
    <property type="match status" value="1"/>
</dbReference>
<dbReference type="CDD" id="cd00293">
    <property type="entry name" value="USP-like"/>
    <property type="match status" value="1"/>
</dbReference>
<dbReference type="KEGG" id="osu:NT6N_23530"/>
<proteinExistence type="inferred from homology"/>
<dbReference type="EMBL" id="AP026866">
    <property type="protein sequence ID" value="BDS07313.1"/>
    <property type="molecule type" value="Genomic_DNA"/>
</dbReference>
<dbReference type="PRINTS" id="PR01438">
    <property type="entry name" value="UNVRSLSTRESS"/>
</dbReference>
<evidence type="ECO:0000313" key="4">
    <source>
        <dbReference type="EMBL" id="BDS07313.1"/>
    </source>
</evidence>
<dbReference type="InterPro" id="IPR006016">
    <property type="entry name" value="UspA"/>
</dbReference>